<proteinExistence type="predicted"/>
<sequence>MIFIFYLFLAFAPAVIVSACRRHALFPPYYNGRLGILQPGILRLLLFLFSFLLPENFSAILFLVPWSGALSALAFRLHPAMPCCQEGSKTYDKSSSF</sequence>
<dbReference type="Proteomes" id="UP000823886">
    <property type="component" value="Unassembled WGS sequence"/>
</dbReference>
<evidence type="ECO:0000313" key="2">
    <source>
        <dbReference type="Proteomes" id="UP000823886"/>
    </source>
</evidence>
<accession>A0A9D2PM87</accession>
<dbReference type="EMBL" id="DWVZ01000055">
    <property type="protein sequence ID" value="HJC62873.1"/>
    <property type="molecule type" value="Genomic_DNA"/>
</dbReference>
<protein>
    <submittedName>
        <fullName evidence="1">Uncharacterized protein</fullName>
    </submittedName>
</protein>
<comment type="caution">
    <text evidence="1">The sequence shown here is derived from an EMBL/GenBank/DDBJ whole genome shotgun (WGS) entry which is preliminary data.</text>
</comment>
<organism evidence="1 2">
    <name type="scientific">Candidatus Blautia merdavium</name>
    <dbReference type="NCBI Taxonomy" id="2838494"/>
    <lineage>
        <taxon>Bacteria</taxon>
        <taxon>Bacillati</taxon>
        <taxon>Bacillota</taxon>
        <taxon>Clostridia</taxon>
        <taxon>Lachnospirales</taxon>
        <taxon>Lachnospiraceae</taxon>
        <taxon>Blautia</taxon>
    </lineage>
</organism>
<name>A0A9D2PM87_9FIRM</name>
<reference evidence="1" key="2">
    <citation type="submission" date="2021-04" db="EMBL/GenBank/DDBJ databases">
        <authorList>
            <person name="Gilroy R."/>
        </authorList>
    </citation>
    <scope>NUCLEOTIDE SEQUENCE</scope>
    <source>
        <strain evidence="1">ChiBcec2-3848</strain>
    </source>
</reference>
<dbReference type="AlphaFoldDB" id="A0A9D2PM87"/>
<reference evidence="1" key="1">
    <citation type="journal article" date="2021" name="PeerJ">
        <title>Extensive microbial diversity within the chicken gut microbiome revealed by metagenomics and culture.</title>
        <authorList>
            <person name="Gilroy R."/>
            <person name="Ravi A."/>
            <person name="Getino M."/>
            <person name="Pursley I."/>
            <person name="Horton D.L."/>
            <person name="Alikhan N.F."/>
            <person name="Baker D."/>
            <person name="Gharbi K."/>
            <person name="Hall N."/>
            <person name="Watson M."/>
            <person name="Adriaenssens E.M."/>
            <person name="Foster-Nyarko E."/>
            <person name="Jarju S."/>
            <person name="Secka A."/>
            <person name="Antonio M."/>
            <person name="Oren A."/>
            <person name="Chaudhuri R.R."/>
            <person name="La Ragione R."/>
            <person name="Hildebrand F."/>
            <person name="Pallen M.J."/>
        </authorList>
    </citation>
    <scope>NUCLEOTIDE SEQUENCE</scope>
    <source>
        <strain evidence="1">ChiBcec2-3848</strain>
    </source>
</reference>
<evidence type="ECO:0000313" key="1">
    <source>
        <dbReference type="EMBL" id="HJC62873.1"/>
    </source>
</evidence>
<gene>
    <name evidence="1" type="ORF">H9753_04550</name>
</gene>